<accession>A0ABP2EB04</accession>
<dbReference type="InterPro" id="IPR000212">
    <property type="entry name" value="DNA_helicase_UvrD/REP"/>
</dbReference>
<evidence type="ECO:0000313" key="8">
    <source>
        <dbReference type="Proteomes" id="UP000003027"/>
    </source>
</evidence>
<dbReference type="Gene3D" id="3.40.50.300">
    <property type="entry name" value="P-loop containing nucleotide triphosphate hydrolases"/>
    <property type="match status" value="1"/>
</dbReference>
<keyword evidence="8" id="KW-1185">Reference proteome</keyword>
<organism evidence="7 8">
    <name type="scientific">Yersinia mollaretii (strain ATCC 43969 / DSM 18520 / CIP 103324 / CNY 7263 / WAIP 204)</name>
    <dbReference type="NCBI Taxonomy" id="349967"/>
    <lineage>
        <taxon>Bacteria</taxon>
        <taxon>Pseudomonadati</taxon>
        <taxon>Pseudomonadota</taxon>
        <taxon>Gammaproteobacteria</taxon>
        <taxon>Enterobacterales</taxon>
        <taxon>Yersiniaceae</taxon>
        <taxon>Yersinia</taxon>
    </lineage>
</organism>
<sequence>MMLDEVIECNIGSVVAPAGCGKTQLIIDILSIKQSKPYLVLTHTTAGVSALKRRLRNLKVPAENYVVTTIDGWSLRIANSFPRSCPIQYSMDNERLFYPELRQVVLHFLNTGALNQIVKASYSKLFVDEYQDCNSEQHAMVVSLSSIVPTVVFGDPMQCIFDFRNAVMPNWESDVQRIFPLIGTLNTPWRWNNAKAAQLGLWVLEARELLKQNKTIDLLTCPNHIFWHTLTGNTQIDLTNQRHEQHSILNRFPTDSLLVIGSSVNELSRHKYAQGSSRIEVVEKVSLETVIAAARQFDLLHGQALVDAILQVASTMLTNVEIPQTTRRIETILSGRSRSPVTLSEQAFCNIVANSSRHNILAALQQLELKQGTRLYRRSAYTALKDTISLSISVPEKTISEAASIVRERVRQEGDRRIPNRAIGSTLLLKGLEADHCLILDAQGQGMNARHLYVALSRGAKTVTIFSKYQHIG</sequence>
<evidence type="ECO:0000256" key="4">
    <source>
        <dbReference type="ARBA" id="ARBA00022840"/>
    </source>
</evidence>
<comment type="caution">
    <text evidence="7">The sequence shown here is derived from an EMBL/GenBank/DDBJ whole genome shotgun (WGS) entry which is preliminary data.</text>
</comment>
<gene>
    <name evidence="7" type="ORF">ymoll0001_19620</name>
</gene>
<dbReference type="GeneID" id="57919167"/>
<keyword evidence="3" id="KW-0347">Helicase</keyword>
<reference evidence="7" key="1">
    <citation type="submission" date="2008-12" db="EMBL/GenBank/DDBJ databases">
        <title>Annotation of the Yersinia mollaretii ATCC 43969 genome.</title>
        <authorList>
            <person name="Read T.D."/>
            <person name="Akmal A."/>
            <person name="Bishop-Lilly K."/>
            <person name="Chen P.E."/>
            <person name="Cook C."/>
            <person name="Kiley M.P."/>
            <person name="Lentz S."/>
            <person name="Mateczun A."/>
            <person name="Nagarajan N."/>
            <person name="Nolan N."/>
            <person name="Osborne B.I."/>
            <person name="Pop M."/>
            <person name="Sozhamannan S."/>
            <person name="Stewart A.C."/>
            <person name="Sulakvelidze A."/>
            <person name="Thomason B."/>
            <person name="Willner K."/>
            <person name="Zwick M.E."/>
        </authorList>
    </citation>
    <scope>NUCLEOTIDE SEQUENCE [LARGE SCALE GENOMIC DNA]</scope>
    <source>
        <strain evidence="7">ATCC 43969</strain>
    </source>
</reference>
<evidence type="ECO:0000256" key="2">
    <source>
        <dbReference type="ARBA" id="ARBA00022801"/>
    </source>
</evidence>
<keyword evidence="2" id="KW-0378">Hydrolase</keyword>
<dbReference type="SUPFAM" id="SSF52540">
    <property type="entry name" value="P-loop containing nucleoside triphosphate hydrolases"/>
    <property type="match status" value="1"/>
</dbReference>
<evidence type="ECO:0000256" key="5">
    <source>
        <dbReference type="ARBA" id="ARBA00034923"/>
    </source>
</evidence>
<dbReference type="InterPro" id="IPR014016">
    <property type="entry name" value="UvrD-like_ATP-bd"/>
</dbReference>
<proteinExistence type="predicted"/>
<dbReference type="PANTHER" id="PTHR11070">
    <property type="entry name" value="UVRD / RECB / PCRA DNA HELICASE FAMILY MEMBER"/>
    <property type="match status" value="1"/>
</dbReference>
<evidence type="ECO:0000256" key="3">
    <source>
        <dbReference type="ARBA" id="ARBA00022806"/>
    </source>
</evidence>
<evidence type="ECO:0000259" key="6">
    <source>
        <dbReference type="Pfam" id="PF00580"/>
    </source>
</evidence>
<dbReference type="Pfam" id="PF00580">
    <property type="entry name" value="UvrD-helicase"/>
    <property type="match status" value="1"/>
</dbReference>
<evidence type="ECO:0000313" key="7">
    <source>
        <dbReference type="EMBL" id="EEQ09602.1"/>
    </source>
</evidence>
<feature type="domain" description="UvrD-like helicase ATP-binding" evidence="6">
    <location>
        <begin position="111"/>
        <end position="172"/>
    </location>
</feature>
<dbReference type="InterPro" id="IPR027417">
    <property type="entry name" value="P-loop_NTPase"/>
</dbReference>
<dbReference type="PANTHER" id="PTHR11070:SF2">
    <property type="entry name" value="ATP-DEPENDENT DNA HELICASE SRS2"/>
    <property type="match status" value="1"/>
</dbReference>
<evidence type="ECO:0000256" key="1">
    <source>
        <dbReference type="ARBA" id="ARBA00022741"/>
    </source>
</evidence>
<protein>
    <recommendedName>
        <fullName evidence="5">DNA 3'-5' helicase II</fullName>
    </recommendedName>
</protein>
<dbReference type="EMBL" id="AALD02000034">
    <property type="protein sequence ID" value="EEQ09602.1"/>
    <property type="molecule type" value="Genomic_DNA"/>
</dbReference>
<name>A0ABP2EB04_YERMW</name>
<keyword evidence="4" id="KW-0067">ATP-binding</keyword>
<dbReference type="RefSeq" id="WP_004876208.1">
    <property type="nucleotide sequence ID" value="NZ_AALD02000034.1"/>
</dbReference>
<dbReference type="Proteomes" id="UP000003027">
    <property type="component" value="Unassembled WGS sequence"/>
</dbReference>
<keyword evidence="1" id="KW-0547">Nucleotide-binding</keyword>